<gene>
    <name evidence="1" type="ORF">I3679_008535</name>
</gene>
<dbReference type="AlphaFoldDB" id="A0ABD5LSG8"/>
<name>A0ABD5LSG8_PROMI</name>
<comment type="caution">
    <text evidence="1">The sequence shown here is derived from an EMBL/GenBank/DDBJ whole genome shotgun (WGS) entry which is preliminary data.</text>
</comment>
<sequence length="52" mass="5677">MANVANRVSKVMSIMVMPIMAVVTVKNSKSMVNDMAEVVVPVKEKEEAKVVN</sequence>
<proteinExistence type="predicted"/>
<evidence type="ECO:0008006" key="2">
    <source>
        <dbReference type="Google" id="ProtNLM"/>
    </source>
</evidence>
<dbReference type="EMBL" id="JADQCH020000001">
    <property type="protein sequence ID" value="MEY2344167.1"/>
    <property type="molecule type" value="Genomic_DNA"/>
</dbReference>
<accession>A0ABD5LSG8</accession>
<reference evidence="1" key="1">
    <citation type="submission" date="2021-05" db="EMBL/GenBank/DDBJ databases">
        <title>First report of NDM-5 and VEB-6 producing Proteus mirabilis isolated from blood of a sepsis patient in Kolkata, India.</title>
        <authorList>
            <person name="Halder G."/>
            <person name="Chaudhuri B."/>
            <person name="Dutta S."/>
        </authorList>
    </citation>
    <scope>NUCLEOTIDE SEQUENCE [LARGE SCALE GENOMIC DNA]</scope>
    <source>
        <strain evidence="1">7049</strain>
    </source>
</reference>
<evidence type="ECO:0000313" key="1">
    <source>
        <dbReference type="EMBL" id="MEY2344167.1"/>
    </source>
</evidence>
<protein>
    <recommendedName>
        <fullName evidence="2">Phage protein</fullName>
    </recommendedName>
</protein>
<organism evidence="1">
    <name type="scientific">Proteus mirabilis</name>
    <dbReference type="NCBI Taxonomy" id="584"/>
    <lineage>
        <taxon>Bacteria</taxon>
        <taxon>Pseudomonadati</taxon>
        <taxon>Pseudomonadota</taxon>
        <taxon>Gammaproteobacteria</taxon>
        <taxon>Enterobacterales</taxon>
        <taxon>Morganellaceae</taxon>
        <taxon>Proteus</taxon>
    </lineage>
</organism>